<protein>
    <submittedName>
        <fullName evidence="4">GNAT family N-acetyltransferase</fullName>
    </submittedName>
</protein>
<keyword evidence="2" id="KW-0012">Acyltransferase</keyword>
<proteinExistence type="predicted"/>
<dbReference type="InterPro" id="IPR000182">
    <property type="entry name" value="GNAT_dom"/>
</dbReference>
<evidence type="ECO:0000256" key="2">
    <source>
        <dbReference type="ARBA" id="ARBA00023315"/>
    </source>
</evidence>
<name>A0ABS7CP31_9BACT</name>
<feature type="domain" description="N-acetyltransferase" evidence="3">
    <location>
        <begin position="161"/>
        <end position="289"/>
    </location>
</feature>
<dbReference type="Pfam" id="PF00583">
    <property type="entry name" value="Acetyltransf_1"/>
    <property type="match status" value="2"/>
</dbReference>
<evidence type="ECO:0000313" key="4">
    <source>
        <dbReference type="EMBL" id="MBW7465602.1"/>
    </source>
</evidence>
<dbReference type="CDD" id="cd04301">
    <property type="entry name" value="NAT_SF"/>
    <property type="match status" value="2"/>
</dbReference>
<evidence type="ECO:0000259" key="3">
    <source>
        <dbReference type="PROSITE" id="PS51186"/>
    </source>
</evidence>
<feature type="domain" description="N-acetyltransferase" evidence="3">
    <location>
        <begin position="4"/>
        <end position="158"/>
    </location>
</feature>
<gene>
    <name evidence="4" type="ORF">K0O23_00865</name>
</gene>
<organism evidence="4 5">
    <name type="scientific">Pontibacter aydingkolensis</name>
    <dbReference type="NCBI Taxonomy" id="1911536"/>
    <lineage>
        <taxon>Bacteria</taxon>
        <taxon>Pseudomonadati</taxon>
        <taxon>Bacteroidota</taxon>
        <taxon>Cytophagia</taxon>
        <taxon>Cytophagales</taxon>
        <taxon>Hymenobacteraceae</taxon>
        <taxon>Pontibacter</taxon>
    </lineage>
</organism>
<dbReference type="InterPro" id="IPR016181">
    <property type="entry name" value="Acyl_CoA_acyltransferase"/>
</dbReference>
<keyword evidence="5" id="KW-1185">Reference proteome</keyword>
<evidence type="ECO:0000256" key="1">
    <source>
        <dbReference type="ARBA" id="ARBA00022679"/>
    </source>
</evidence>
<comment type="caution">
    <text evidence="4">The sequence shown here is derived from an EMBL/GenBank/DDBJ whole genome shotgun (WGS) entry which is preliminary data.</text>
</comment>
<dbReference type="PANTHER" id="PTHR43420:SF44">
    <property type="entry name" value="ACETYLTRANSFERASE YPEA"/>
    <property type="match status" value="1"/>
</dbReference>
<dbReference type="PANTHER" id="PTHR43420">
    <property type="entry name" value="ACETYLTRANSFERASE"/>
    <property type="match status" value="1"/>
</dbReference>
<reference evidence="4 5" key="1">
    <citation type="journal article" date="2016" name="Int. J. Syst. Evol. Microbiol.">
        <title>Pontibacter aydingkolensis sp. nov., isolated from soil of a salt lake.</title>
        <authorList>
            <person name="Osman G."/>
            <person name="Zhang T."/>
            <person name="Lou K."/>
            <person name="Gao Y."/>
            <person name="Chang W."/>
            <person name="Lin Q."/>
            <person name="Yang H.M."/>
            <person name="Huo X.D."/>
            <person name="Wang N."/>
        </authorList>
    </citation>
    <scope>NUCLEOTIDE SEQUENCE [LARGE SCALE GENOMIC DNA]</scope>
    <source>
        <strain evidence="4 5">KACC 19255</strain>
    </source>
</reference>
<dbReference type="PROSITE" id="PS51186">
    <property type="entry name" value="GNAT"/>
    <property type="match status" value="2"/>
</dbReference>
<sequence>MTDFSFSFLTAKEMPVLHQTFLKAFADYLVPIQLDETQFKAKVQREGIEPSFCVAAFNGGQMVGFILTGLGEWLGKPTAYNAGTGVLPAYRGHRLTQQLYTFLVPKLRESGVECCLLEVIQENIPALKSYQSIGMQTTRSLDCFRVKKEELLLQAEAPQNITIAKASKPDWDLYQSFWDIAPTWQNAVQSIKRSINENTILEARDEDKRLTGYIIVYPKNGAIAQLAVAKNSRNTGIATALLRVAVKLTDAPALMCINIDTAGTHVISYLQKRYFKRILGQYEMLMTLV</sequence>
<dbReference type="RefSeq" id="WP_219875489.1">
    <property type="nucleotide sequence ID" value="NZ_JAHYXK010000001.1"/>
</dbReference>
<dbReference type="SUPFAM" id="SSF55729">
    <property type="entry name" value="Acyl-CoA N-acyltransferases (Nat)"/>
    <property type="match status" value="1"/>
</dbReference>
<dbReference type="InterPro" id="IPR050680">
    <property type="entry name" value="YpeA/RimI_acetyltransf"/>
</dbReference>
<keyword evidence="1" id="KW-0808">Transferase</keyword>
<dbReference type="Proteomes" id="UP000813018">
    <property type="component" value="Unassembled WGS sequence"/>
</dbReference>
<accession>A0ABS7CP31</accession>
<dbReference type="Gene3D" id="3.40.630.30">
    <property type="match status" value="2"/>
</dbReference>
<evidence type="ECO:0000313" key="5">
    <source>
        <dbReference type="Proteomes" id="UP000813018"/>
    </source>
</evidence>
<dbReference type="EMBL" id="JAHYXK010000001">
    <property type="protein sequence ID" value="MBW7465602.1"/>
    <property type="molecule type" value="Genomic_DNA"/>
</dbReference>